<feature type="compositionally biased region" description="Polar residues" evidence="1">
    <location>
        <begin position="242"/>
        <end position="259"/>
    </location>
</feature>
<reference evidence="2 3" key="1">
    <citation type="journal article" date="2015" name="Proc. Natl. Acad. Sci. U.S.A.">
        <title>The resurrection genome of Boea hygrometrica: A blueprint for survival of dehydration.</title>
        <authorList>
            <person name="Xiao L."/>
            <person name="Yang G."/>
            <person name="Zhang L."/>
            <person name="Yang X."/>
            <person name="Zhao S."/>
            <person name="Ji Z."/>
            <person name="Zhou Q."/>
            <person name="Hu M."/>
            <person name="Wang Y."/>
            <person name="Chen M."/>
            <person name="Xu Y."/>
            <person name="Jin H."/>
            <person name="Xiao X."/>
            <person name="Hu G."/>
            <person name="Bao F."/>
            <person name="Hu Y."/>
            <person name="Wan P."/>
            <person name="Li L."/>
            <person name="Deng X."/>
            <person name="Kuang T."/>
            <person name="Xiang C."/>
            <person name="Zhu J.K."/>
            <person name="Oliver M.J."/>
            <person name="He Y."/>
        </authorList>
    </citation>
    <scope>NUCLEOTIDE SEQUENCE [LARGE SCALE GENOMIC DNA]</scope>
    <source>
        <strain evidence="3">cv. XS01</strain>
    </source>
</reference>
<evidence type="ECO:0000313" key="2">
    <source>
        <dbReference type="EMBL" id="KZV52027.1"/>
    </source>
</evidence>
<dbReference type="Proteomes" id="UP000250235">
    <property type="component" value="Unassembled WGS sequence"/>
</dbReference>
<feature type="region of interest" description="Disordered" evidence="1">
    <location>
        <begin position="239"/>
        <end position="259"/>
    </location>
</feature>
<dbReference type="OrthoDB" id="1751168at2759"/>
<proteinExistence type="predicted"/>
<keyword evidence="3" id="KW-1185">Reference proteome</keyword>
<evidence type="ECO:0000256" key="1">
    <source>
        <dbReference type="SAM" id="MobiDB-lite"/>
    </source>
</evidence>
<sequence length="259" mass="28374">MLNVPLEDESPSLPPGELISFTPALGCHSLVLRLSFSNRNADVIIADSRFLFTSTSDSFTFAQQLINIVWTASELHLHAPAGPDINVDFESVLAMEHSGMVDMFRTLEDTELQGFLNATHSVYEAAVVEFFANTKVIAGTIETVIEMRGRFSGSDVPFRAPSKKKEMKMEFRMLHDIMAKALCAKAGFFDMVTSEKFDLMVAISAGLKADLGESVKLHPQKVLTSKSVATYVKKNLKVTPAGESSKQTKDTTSNTEGDV</sequence>
<name>A0A2Z7D1C8_9LAMI</name>
<organism evidence="2 3">
    <name type="scientific">Dorcoceras hygrometricum</name>
    <dbReference type="NCBI Taxonomy" id="472368"/>
    <lineage>
        <taxon>Eukaryota</taxon>
        <taxon>Viridiplantae</taxon>
        <taxon>Streptophyta</taxon>
        <taxon>Embryophyta</taxon>
        <taxon>Tracheophyta</taxon>
        <taxon>Spermatophyta</taxon>
        <taxon>Magnoliopsida</taxon>
        <taxon>eudicotyledons</taxon>
        <taxon>Gunneridae</taxon>
        <taxon>Pentapetalae</taxon>
        <taxon>asterids</taxon>
        <taxon>lamiids</taxon>
        <taxon>Lamiales</taxon>
        <taxon>Gesneriaceae</taxon>
        <taxon>Didymocarpoideae</taxon>
        <taxon>Trichosporeae</taxon>
        <taxon>Loxocarpinae</taxon>
        <taxon>Dorcoceras</taxon>
    </lineage>
</organism>
<accession>A0A2Z7D1C8</accession>
<dbReference type="EMBL" id="KQ991351">
    <property type="protein sequence ID" value="KZV52027.1"/>
    <property type="molecule type" value="Genomic_DNA"/>
</dbReference>
<dbReference type="AlphaFoldDB" id="A0A2Z7D1C8"/>
<evidence type="ECO:0000313" key="3">
    <source>
        <dbReference type="Proteomes" id="UP000250235"/>
    </source>
</evidence>
<protein>
    <submittedName>
        <fullName evidence="2">Uncharacterized protein</fullName>
    </submittedName>
</protein>
<gene>
    <name evidence="2" type="ORF">F511_10247</name>
</gene>